<keyword evidence="5" id="KW-0732">Signal</keyword>
<keyword evidence="4" id="KW-1015">Disulfide bond</keyword>
<dbReference type="CDD" id="cd21175">
    <property type="entry name" value="LPMO_AA9"/>
    <property type="match status" value="1"/>
</dbReference>
<evidence type="ECO:0000256" key="3">
    <source>
        <dbReference type="ARBA" id="ARBA00022525"/>
    </source>
</evidence>
<dbReference type="InterPro" id="IPR005103">
    <property type="entry name" value="AA9_LPMO"/>
</dbReference>
<dbReference type="RefSeq" id="XP_007703924.1">
    <property type="nucleotide sequence ID" value="XM_007705734.1"/>
</dbReference>
<reference evidence="7 8" key="1">
    <citation type="journal article" date="2012" name="PLoS Pathog.">
        <title>Diverse lifestyles and strategies of plant pathogenesis encoded in the genomes of eighteen Dothideomycetes fungi.</title>
        <authorList>
            <person name="Ohm R.A."/>
            <person name="Feau N."/>
            <person name="Henrissat B."/>
            <person name="Schoch C.L."/>
            <person name="Horwitz B.A."/>
            <person name="Barry K.W."/>
            <person name="Condon B.J."/>
            <person name="Copeland A.C."/>
            <person name="Dhillon B."/>
            <person name="Glaser F."/>
            <person name="Hesse C.N."/>
            <person name="Kosti I."/>
            <person name="LaButti K."/>
            <person name="Lindquist E.A."/>
            <person name="Lucas S."/>
            <person name="Salamov A.A."/>
            <person name="Bradshaw R.E."/>
            <person name="Ciuffetti L."/>
            <person name="Hamelin R.C."/>
            <person name="Kema G.H.J."/>
            <person name="Lawrence C."/>
            <person name="Scott J.A."/>
            <person name="Spatafora J.W."/>
            <person name="Turgeon B.G."/>
            <person name="de Wit P.J.G.M."/>
            <person name="Zhong S."/>
            <person name="Goodwin S.B."/>
            <person name="Grigoriev I.V."/>
        </authorList>
    </citation>
    <scope>NUCLEOTIDE SEQUENCE [LARGE SCALE GENOMIC DNA]</scope>
    <source>
        <strain evidence="8">ND90Pr / ATCC 201652</strain>
    </source>
</reference>
<keyword evidence="7" id="KW-0378">Hydrolase</keyword>
<dbReference type="OrthoDB" id="4849160at2759"/>
<reference evidence="8" key="2">
    <citation type="journal article" date="2013" name="PLoS Genet.">
        <title>Comparative genome structure, secondary metabolite, and effector coding capacity across Cochliobolus pathogens.</title>
        <authorList>
            <person name="Condon B.J."/>
            <person name="Leng Y."/>
            <person name="Wu D."/>
            <person name="Bushley K.E."/>
            <person name="Ohm R.A."/>
            <person name="Otillar R."/>
            <person name="Martin J."/>
            <person name="Schackwitz W."/>
            <person name="Grimwood J."/>
            <person name="MohdZainudin N."/>
            <person name="Xue C."/>
            <person name="Wang R."/>
            <person name="Manning V.A."/>
            <person name="Dhillon B."/>
            <person name="Tu Z.J."/>
            <person name="Steffenson B.J."/>
            <person name="Salamov A."/>
            <person name="Sun H."/>
            <person name="Lowry S."/>
            <person name="LaButti K."/>
            <person name="Han J."/>
            <person name="Copeland A."/>
            <person name="Lindquist E."/>
            <person name="Barry K."/>
            <person name="Schmutz J."/>
            <person name="Baker S.E."/>
            <person name="Ciuffetti L.M."/>
            <person name="Grigoriev I.V."/>
            <person name="Zhong S."/>
            <person name="Turgeon B.G."/>
        </authorList>
    </citation>
    <scope>NUCLEOTIDE SEQUENCE [LARGE SCALE GENOMIC DNA]</scope>
    <source>
        <strain evidence="8">ND90Pr / ATCC 201652</strain>
    </source>
</reference>
<dbReference type="GO" id="GO:0005576">
    <property type="term" value="C:extracellular region"/>
    <property type="evidence" value="ECO:0007669"/>
    <property type="project" value="UniProtKB-SubCell"/>
</dbReference>
<dbReference type="KEGG" id="bsc:COCSADRAFT_163931"/>
<dbReference type="GeneID" id="19132280"/>
<dbReference type="HOGENOM" id="CLU_031730_1_3_1"/>
<dbReference type="PANTHER" id="PTHR33353">
    <property type="entry name" value="PUTATIVE (AFU_ORTHOLOGUE AFUA_1G12560)-RELATED"/>
    <property type="match status" value="1"/>
</dbReference>
<dbReference type="Pfam" id="PF03443">
    <property type="entry name" value="AA9"/>
    <property type="match status" value="1"/>
</dbReference>
<dbReference type="EMBL" id="KB445650">
    <property type="protein sequence ID" value="EMD60622.1"/>
    <property type="molecule type" value="Genomic_DNA"/>
</dbReference>
<evidence type="ECO:0000256" key="4">
    <source>
        <dbReference type="ARBA" id="ARBA00023157"/>
    </source>
</evidence>
<feature type="signal peptide" evidence="5">
    <location>
        <begin position="1"/>
        <end position="19"/>
    </location>
</feature>
<comment type="cofactor">
    <cofactor evidence="1">
        <name>Cu(2+)</name>
        <dbReference type="ChEBI" id="CHEBI:29036"/>
    </cofactor>
</comment>
<dbReference type="Proteomes" id="UP000016934">
    <property type="component" value="Unassembled WGS sequence"/>
</dbReference>
<comment type="subcellular location">
    <subcellularLocation>
        <location evidence="2">Secreted</location>
    </subcellularLocation>
</comment>
<feature type="chain" id="PRO_5004026006" evidence="5">
    <location>
        <begin position="20"/>
        <end position="266"/>
    </location>
</feature>
<feature type="domain" description="Auxiliary Activity family 9 catalytic" evidence="6">
    <location>
        <begin position="20"/>
        <end position="243"/>
    </location>
</feature>
<dbReference type="InterPro" id="IPR049892">
    <property type="entry name" value="AA9"/>
</dbReference>
<dbReference type="AlphaFoldDB" id="M2SUY9"/>
<protein>
    <submittedName>
        <fullName evidence="7">Glycoside hydrolase family 61 protein</fullName>
    </submittedName>
</protein>
<evidence type="ECO:0000313" key="8">
    <source>
        <dbReference type="Proteomes" id="UP000016934"/>
    </source>
</evidence>
<sequence length="266" mass="28926">MMGLLTTVTSSLLLAGVSAHARIEKITTSAGLVYNGWDPVSSETLTPPRPLAAWSAVNMGNIFVSPSHFNTSNITCHDNAIPGALHVNTTAGDTLQLKWNEWPVSHVGAVMTYIAKCNTTCSKANKNTLSWVKIDELAWLNSTGWDTLELGGTWATDVLIANNFTWEVKIPEVLAAGYYTLRHELLALHVAEQLDGAQAYPQCINLRVDGETGAEAKHLEGGVLGTNLYRPTDAGILVDVHKKLTGYDTPGPKLWEYASPLRQPYQ</sequence>
<dbReference type="PANTHER" id="PTHR33353:SF34">
    <property type="entry name" value="ENDO-BETA-1,4-GLUCANASE D"/>
    <property type="match status" value="1"/>
</dbReference>
<evidence type="ECO:0000259" key="6">
    <source>
        <dbReference type="Pfam" id="PF03443"/>
    </source>
</evidence>
<evidence type="ECO:0000313" key="7">
    <source>
        <dbReference type="EMBL" id="EMD60622.1"/>
    </source>
</evidence>
<dbReference type="OMA" id="LSWVKID"/>
<accession>M2SUY9</accession>
<evidence type="ECO:0000256" key="2">
    <source>
        <dbReference type="ARBA" id="ARBA00004613"/>
    </source>
</evidence>
<proteinExistence type="predicted"/>
<name>M2SUY9_COCSN</name>
<dbReference type="eggNOG" id="ENOG502RY3D">
    <property type="taxonomic scope" value="Eukaryota"/>
</dbReference>
<keyword evidence="3" id="KW-0964">Secreted</keyword>
<dbReference type="Gene3D" id="2.70.50.70">
    <property type="match status" value="1"/>
</dbReference>
<dbReference type="GO" id="GO:0016787">
    <property type="term" value="F:hydrolase activity"/>
    <property type="evidence" value="ECO:0007669"/>
    <property type="project" value="UniProtKB-KW"/>
</dbReference>
<evidence type="ECO:0000256" key="1">
    <source>
        <dbReference type="ARBA" id="ARBA00001973"/>
    </source>
</evidence>
<organism evidence="7 8">
    <name type="scientific">Cochliobolus sativus (strain ND90Pr / ATCC 201652)</name>
    <name type="common">Common root rot and spot blotch fungus</name>
    <name type="synonym">Bipolaris sorokiniana</name>
    <dbReference type="NCBI Taxonomy" id="665912"/>
    <lineage>
        <taxon>Eukaryota</taxon>
        <taxon>Fungi</taxon>
        <taxon>Dikarya</taxon>
        <taxon>Ascomycota</taxon>
        <taxon>Pezizomycotina</taxon>
        <taxon>Dothideomycetes</taxon>
        <taxon>Pleosporomycetidae</taxon>
        <taxon>Pleosporales</taxon>
        <taxon>Pleosporineae</taxon>
        <taxon>Pleosporaceae</taxon>
        <taxon>Bipolaris</taxon>
    </lineage>
</organism>
<keyword evidence="8" id="KW-1185">Reference proteome</keyword>
<gene>
    <name evidence="7" type="ORF">COCSADRAFT_163931</name>
</gene>
<evidence type="ECO:0000256" key="5">
    <source>
        <dbReference type="SAM" id="SignalP"/>
    </source>
</evidence>